<reference evidence="2" key="2">
    <citation type="submission" date="2020-05" db="UniProtKB">
        <authorList>
            <consortium name="EnsemblMetazoa"/>
        </authorList>
    </citation>
    <scope>IDENTIFICATION</scope>
    <source>
        <strain evidence="2">Epiroticus2</strain>
    </source>
</reference>
<dbReference type="Proteomes" id="UP000075885">
    <property type="component" value="Unassembled WGS sequence"/>
</dbReference>
<organism evidence="2 3">
    <name type="scientific">Anopheles epiroticus</name>
    <dbReference type="NCBI Taxonomy" id="199890"/>
    <lineage>
        <taxon>Eukaryota</taxon>
        <taxon>Metazoa</taxon>
        <taxon>Ecdysozoa</taxon>
        <taxon>Arthropoda</taxon>
        <taxon>Hexapoda</taxon>
        <taxon>Insecta</taxon>
        <taxon>Pterygota</taxon>
        <taxon>Neoptera</taxon>
        <taxon>Endopterygota</taxon>
        <taxon>Diptera</taxon>
        <taxon>Nematocera</taxon>
        <taxon>Culicoidea</taxon>
        <taxon>Culicidae</taxon>
        <taxon>Anophelinae</taxon>
        <taxon>Anopheles</taxon>
    </lineage>
</organism>
<protein>
    <recommendedName>
        <fullName evidence="1">DE-cadherin-like Ig-like domain-containing protein</fullName>
    </recommendedName>
</protein>
<evidence type="ECO:0000313" key="2">
    <source>
        <dbReference type="EnsemblMetazoa" id="AEPI000708-PA"/>
    </source>
</evidence>
<dbReference type="Pfam" id="PF24811">
    <property type="entry name" value="Ig_Shg"/>
    <property type="match status" value="1"/>
</dbReference>
<dbReference type="AlphaFoldDB" id="A0A182P1C6"/>
<evidence type="ECO:0000313" key="3">
    <source>
        <dbReference type="Proteomes" id="UP000075885"/>
    </source>
</evidence>
<feature type="domain" description="DE-cadherin-like Ig-like" evidence="1">
    <location>
        <begin position="106"/>
        <end position="218"/>
    </location>
</feature>
<keyword evidence="3" id="KW-1185">Reference proteome</keyword>
<proteinExistence type="predicted"/>
<sequence length="246" mass="28090">MGDLQIADGDSNQSLITIYHQNDELSNAEIGQVRSTSNNVHETFEWDESINQTARSFFEINRNTGRITMRNGTPPGVYELRFLASSSGTIFKMLKIKVKKILKKDIERSASIQLHNVTREQFLTKTPGRDTSPEDRLRESIANTLNIGQENVNIFSIQPAEKHLIVRYFVSDSFDSNYLPEFLNAMLKSRVRQLEQDVGLPVRMVEIDECGQLNCDENHYCNPDCGAYTPEVKTHQIVTHPRTAKR</sequence>
<dbReference type="VEuPathDB" id="VectorBase:AEPI000708"/>
<dbReference type="STRING" id="199890.A0A182P1C6"/>
<name>A0A182P1C6_9DIPT</name>
<evidence type="ECO:0000259" key="1">
    <source>
        <dbReference type="Pfam" id="PF24811"/>
    </source>
</evidence>
<reference evidence="3" key="1">
    <citation type="submission" date="2013-03" db="EMBL/GenBank/DDBJ databases">
        <title>The Genome Sequence of Anopheles epiroticus epiroticus2.</title>
        <authorList>
            <consortium name="The Broad Institute Genomics Platform"/>
            <person name="Neafsey D.E."/>
            <person name="Howell P."/>
            <person name="Walker B."/>
            <person name="Young S.K."/>
            <person name="Zeng Q."/>
            <person name="Gargeya S."/>
            <person name="Fitzgerald M."/>
            <person name="Haas B."/>
            <person name="Abouelleil A."/>
            <person name="Allen A.W."/>
            <person name="Alvarado L."/>
            <person name="Arachchi H.M."/>
            <person name="Berlin A.M."/>
            <person name="Chapman S.B."/>
            <person name="Gainer-Dewar J."/>
            <person name="Goldberg J."/>
            <person name="Griggs A."/>
            <person name="Gujja S."/>
            <person name="Hansen M."/>
            <person name="Howarth C."/>
            <person name="Imamovic A."/>
            <person name="Ireland A."/>
            <person name="Larimer J."/>
            <person name="McCowan C."/>
            <person name="Murphy C."/>
            <person name="Pearson M."/>
            <person name="Poon T.W."/>
            <person name="Priest M."/>
            <person name="Roberts A."/>
            <person name="Saif S."/>
            <person name="Shea T."/>
            <person name="Sisk P."/>
            <person name="Sykes S."/>
            <person name="Wortman J."/>
            <person name="Nusbaum C."/>
            <person name="Birren B."/>
        </authorList>
    </citation>
    <scope>NUCLEOTIDE SEQUENCE [LARGE SCALE GENOMIC DNA]</scope>
    <source>
        <strain evidence="3">Epiroticus2</strain>
    </source>
</reference>
<dbReference type="EnsemblMetazoa" id="AEPI000708-RA">
    <property type="protein sequence ID" value="AEPI000708-PA"/>
    <property type="gene ID" value="AEPI000708"/>
</dbReference>
<dbReference type="InterPro" id="IPR056370">
    <property type="entry name" value="Shg-like_Ig-like"/>
</dbReference>
<accession>A0A182P1C6</accession>